<dbReference type="PANTHER" id="PTHR30288">
    <property type="entry name" value="FLAGELLAR CAP/ASSEMBLY PROTEIN FLID"/>
    <property type="match status" value="1"/>
</dbReference>
<gene>
    <name evidence="8" type="ORF">AcdelDRAFT_0940</name>
</gene>
<evidence type="ECO:0000259" key="7">
    <source>
        <dbReference type="Pfam" id="PF07195"/>
    </source>
</evidence>
<feature type="domain" description="Flagellar hook-associated protein 2 C-terminal" evidence="7">
    <location>
        <begin position="231"/>
        <end position="464"/>
    </location>
</feature>
<evidence type="ECO:0000313" key="9">
    <source>
        <dbReference type="Proteomes" id="UP000003856"/>
    </source>
</evidence>
<dbReference type="Pfam" id="PF07195">
    <property type="entry name" value="FliD_C"/>
    <property type="match status" value="1"/>
</dbReference>
<evidence type="ECO:0000256" key="3">
    <source>
        <dbReference type="ARBA" id="ARBA00023054"/>
    </source>
</evidence>
<accession>C5T210</accession>
<dbReference type="GO" id="GO:0009421">
    <property type="term" value="C:bacterial-type flagellum filament cap"/>
    <property type="evidence" value="ECO:0007669"/>
    <property type="project" value="InterPro"/>
</dbReference>
<dbReference type="InterPro" id="IPR010810">
    <property type="entry name" value="Flagellin_hook_IN_motif"/>
</dbReference>
<dbReference type="EMBL" id="ACQT01000015">
    <property type="protein sequence ID" value="EER61500.1"/>
    <property type="molecule type" value="Genomic_DNA"/>
</dbReference>
<evidence type="ECO:0000256" key="1">
    <source>
        <dbReference type="ARBA" id="ARBA00009764"/>
    </source>
</evidence>
<feature type="domain" description="Flagellar hook-associated protein 2 N-terminal" evidence="6">
    <location>
        <begin position="15"/>
        <end position="112"/>
    </location>
</feature>
<dbReference type="Proteomes" id="UP000003856">
    <property type="component" value="Unassembled WGS sequence"/>
</dbReference>
<reference evidence="8 9" key="1">
    <citation type="submission" date="2009-05" db="EMBL/GenBank/DDBJ databases">
        <title>The draft genome of Acidovorax delafieldii 2AN.</title>
        <authorList>
            <consortium name="US DOE Joint Genome Institute (JGI-PGF)"/>
            <person name="Lucas S."/>
            <person name="Copeland A."/>
            <person name="Lapidus A."/>
            <person name="Glavina del Rio T."/>
            <person name="Tice H."/>
            <person name="Bruce D."/>
            <person name="Goodwin L."/>
            <person name="Pitluck S."/>
            <person name="Larimer F."/>
            <person name="Land M.L."/>
            <person name="Hauser L."/>
            <person name="Shelobolina E.S."/>
            <person name="Picardal F."/>
            <person name="Roden E."/>
            <person name="Emerson D."/>
        </authorList>
    </citation>
    <scope>NUCLEOTIDE SEQUENCE [LARGE SCALE GENOMIC DNA]</scope>
    <source>
        <strain evidence="8 9">2AN</strain>
    </source>
</reference>
<evidence type="ECO:0000256" key="4">
    <source>
        <dbReference type="ARBA" id="ARBA00023143"/>
    </source>
</evidence>
<dbReference type="OrthoDB" id="9810816at2"/>
<dbReference type="GO" id="GO:0005576">
    <property type="term" value="C:extracellular region"/>
    <property type="evidence" value="ECO:0007669"/>
    <property type="project" value="UniProtKB-SubCell"/>
</dbReference>
<comment type="caution">
    <text evidence="8">The sequence shown here is derived from an EMBL/GenBank/DDBJ whole genome shotgun (WGS) entry which is preliminary data.</text>
</comment>
<dbReference type="GO" id="GO:0071973">
    <property type="term" value="P:bacterial-type flagellum-dependent cell motility"/>
    <property type="evidence" value="ECO:0007669"/>
    <property type="project" value="TreeGrafter"/>
</dbReference>
<dbReference type="PANTHER" id="PTHR30288:SF0">
    <property type="entry name" value="FLAGELLAR HOOK-ASSOCIATED PROTEIN 2"/>
    <property type="match status" value="1"/>
</dbReference>
<organism evidence="8 9">
    <name type="scientific">Acidovorax delafieldii 2AN</name>
    <dbReference type="NCBI Taxonomy" id="573060"/>
    <lineage>
        <taxon>Bacteria</taxon>
        <taxon>Pseudomonadati</taxon>
        <taxon>Pseudomonadota</taxon>
        <taxon>Betaproteobacteria</taxon>
        <taxon>Burkholderiales</taxon>
        <taxon>Comamonadaceae</taxon>
        <taxon>Acidovorax</taxon>
    </lineage>
</organism>
<dbReference type="Pfam" id="PF07196">
    <property type="entry name" value="Flagellin_IN"/>
    <property type="match status" value="1"/>
</dbReference>
<comment type="function">
    <text evidence="5">Required for morphogenesis and for the elongation of the flagellar filament by facilitating polymerization of the flagellin monomers at the tip of growing filament. Forms a capping structure, which prevents flagellin subunits (transported through the central channel of the flagellum) from leaking out without polymerization at the distal end.</text>
</comment>
<keyword evidence="8" id="KW-0282">Flagellum</keyword>
<name>C5T210_ACIDE</name>
<keyword evidence="3" id="KW-0175">Coiled coil</keyword>
<proteinExistence type="inferred from homology"/>
<dbReference type="RefSeq" id="WP_005793899.1">
    <property type="nucleotide sequence ID" value="NZ_ACQT01000015.1"/>
</dbReference>
<dbReference type="AlphaFoldDB" id="C5T210"/>
<evidence type="ECO:0000313" key="8">
    <source>
        <dbReference type="EMBL" id="EER61500.1"/>
    </source>
</evidence>
<keyword evidence="5" id="KW-0964">Secreted</keyword>
<dbReference type="PATRIC" id="fig|573060.9.peg.4262"/>
<keyword evidence="4 5" id="KW-0975">Bacterial flagellum</keyword>
<dbReference type="Pfam" id="PF02465">
    <property type="entry name" value="FliD_N"/>
    <property type="match status" value="1"/>
</dbReference>
<keyword evidence="8" id="KW-0966">Cell projection</keyword>
<comment type="subcellular location">
    <subcellularLocation>
        <location evidence="5">Secreted</location>
    </subcellularLocation>
    <subcellularLocation>
        <location evidence="5">Bacterial flagellum</location>
    </subcellularLocation>
</comment>
<dbReference type="GO" id="GO:0007155">
    <property type="term" value="P:cell adhesion"/>
    <property type="evidence" value="ECO:0007669"/>
    <property type="project" value="InterPro"/>
</dbReference>
<protein>
    <recommendedName>
        <fullName evidence="5">Flagellar hook-associated protein 2</fullName>
        <shortName evidence="5">HAP2</shortName>
    </recommendedName>
    <alternativeName>
        <fullName evidence="5">Flagellar cap protein</fullName>
    </alternativeName>
</protein>
<keyword evidence="9" id="KW-1185">Reference proteome</keyword>
<dbReference type="InterPro" id="IPR010809">
    <property type="entry name" value="FliD_C"/>
</dbReference>
<evidence type="ECO:0000256" key="2">
    <source>
        <dbReference type="ARBA" id="ARBA00011255"/>
    </source>
</evidence>
<comment type="similarity">
    <text evidence="1 5">Belongs to the FliD family.</text>
</comment>
<dbReference type="GO" id="GO:0009424">
    <property type="term" value="C:bacterial-type flagellum hook"/>
    <property type="evidence" value="ECO:0007669"/>
    <property type="project" value="UniProtKB-UniRule"/>
</dbReference>
<sequence length="481" mass="48782">MASFSSIGVGLGGSVDVNKLIQASVDLVRLPITKTNGLTDQHKLVEAKISTFGQIKSLVSTLSDAVGKLTSVTGWNAVGVTSSNTSAITASAVGGTVATTFSVEVQGLAKAQNTTSAAMQPVGGPVGAGTLRLELGKWSNASTFVASAANPVDITVSATDKLSDIAGKINGAGAGVTATILSDASGERLLLRSKTTGEEAGFRVSVTDADGNATDASGLSRVVAGATTDLAANAKATVNGIAVTSATNTFANTVSGVTFNALQVTTAPVEIAVAKDSTAVKQNIDAFVKAYNAVNQALNQITSYDKDTKSAGLLQGDSTAVGLQNTLRAALQSVASGTGGAFKTLSDVGITLAKGADVLKPTGDLSVDTTKLNKALENPDALKAFFRGADGGSVTDGVAGKFKAVTDKLLASTGYFASKDKLLQSALKLNEKEVQSVEDRASGVETNLKARYTALDSQMSKLNALNAYIAQQVTTWNKSSG</sequence>
<dbReference type="InterPro" id="IPR040026">
    <property type="entry name" value="FliD"/>
</dbReference>
<evidence type="ECO:0000256" key="5">
    <source>
        <dbReference type="RuleBase" id="RU362066"/>
    </source>
</evidence>
<dbReference type="InterPro" id="IPR003481">
    <property type="entry name" value="FliD_N"/>
</dbReference>
<evidence type="ECO:0000259" key="6">
    <source>
        <dbReference type="Pfam" id="PF02465"/>
    </source>
</evidence>
<comment type="subunit">
    <text evidence="2 5">Homopentamer.</text>
</comment>
<keyword evidence="8" id="KW-0969">Cilium</keyword>